<organism evidence="2 3">
    <name type="scientific">Meloidogyne hapla</name>
    <name type="common">Root-knot nematode worm</name>
    <dbReference type="NCBI Taxonomy" id="6305"/>
    <lineage>
        <taxon>Eukaryota</taxon>
        <taxon>Metazoa</taxon>
        <taxon>Ecdysozoa</taxon>
        <taxon>Nematoda</taxon>
        <taxon>Chromadorea</taxon>
        <taxon>Rhabditida</taxon>
        <taxon>Tylenchina</taxon>
        <taxon>Tylenchomorpha</taxon>
        <taxon>Tylenchoidea</taxon>
        <taxon>Meloidogynidae</taxon>
        <taxon>Meloidogyninae</taxon>
        <taxon>Meloidogyne</taxon>
    </lineage>
</organism>
<dbReference type="AlphaFoldDB" id="A0A1I8BI85"/>
<proteinExistence type="predicted"/>
<accession>A0A1I8BI85</accession>
<sequence>MLYYLYLISFIRFAGTEMFKQNDSNILYPIHGPIPPNVNSCFIVDEAHALSIGPPPPPSASSNKDMLLLIAYALDLGLIFVLAVIFRAHVNLRRSGSGDIPGIRFAKGPLGI</sequence>
<protein>
    <submittedName>
        <fullName evidence="3">Uncharacterized protein</fullName>
    </submittedName>
</protein>
<keyword evidence="1" id="KW-0812">Transmembrane</keyword>
<evidence type="ECO:0000313" key="3">
    <source>
        <dbReference type="WBParaSite" id="MhA1_Contig2549.frz3.gene3"/>
    </source>
</evidence>
<keyword evidence="2" id="KW-1185">Reference proteome</keyword>
<keyword evidence="1" id="KW-1133">Transmembrane helix</keyword>
<dbReference type="WBParaSite" id="MhA1_Contig2549.frz3.gene3">
    <property type="protein sequence ID" value="MhA1_Contig2549.frz3.gene3"/>
    <property type="gene ID" value="MhA1_Contig2549.frz3.gene3"/>
</dbReference>
<evidence type="ECO:0000313" key="2">
    <source>
        <dbReference type="Proteomes" id="UP000095281"/>
    </source>
</evidence>
<name>A0A1I8BI85_MELHA</name>
<evidence type="ECO:0000256" key="1">
    <source>
        <dbReference type="SAM" id="Phobius"/>
    </source>
</evidence>
<feature type="transmembrane region" description="Helical" evidence="1">
    <location>
        <begin position="66"/>
        <end position="86"/>
    </location>
</feature>
<dbReference type="Proteomes" id="UP000095281">
    <property type="component" value="Unplaced"/>
</dbReference>
<reference evidence="3" key="1">
    <citation type="submission" date="2016-11" db="UniProtKB">
        <authorList>
            <consortium name="WormBaseParasite"/>
        </authorList>
    </citation>
    <scope>IDENTIFICATION</scope>
</reference>
<keyword evidence="1" id="KW-0472">Membrane</keyword>